<dbReference type="EMBL" id="LR216287">
    <property type="protein sequence ID" value="VFJ13917.1"/>
    <property type="molecule type" value="Genomic_DNA"/>
</dbReference>
<proteinExistence type="predicted"/>
<gene>
    <name evidence="1" type="ORF">NFRAN_1595</name>
</gene>
<dbReference type="KEGG" id="nfn:NFRAN_1595"/>
<evidence type="ECO:0000313" key="2">
    <source>
        <dbReference type="Proteomes" id="UP000294299"/>
    </source>
</evidence>
<name>A0A484ID00_9ARCH</name>
<evidence type="ECO:0000313" key="1">
    <source>
        <dbReference type="EMBL" id="VFJ13917.1"/>
    </source>
</evidence>
<organism evidence="1 2">
    <name type="scientific">Candidatus Nitrosocosmicus franklandianus</name>
    <dbReference type="NCBI Taxonomy" id="1798806"/>
    <lineage>
        <taxon>Archaea</taxon>
        <taxon>Nitrososphaerota</taxon>
        <taxon>Nitrososphaeria</taxon>
        <taxon>Nitrososphaerales</taxon>
        <taxon>Nitrososphaeraceae</taxon>
        <taxon>Candidatus Nitrosocosmicus</taxon>
    </lineage>
</organism>
<accession>A0A484ID00</accession>
<dbReference type="AlphaFoldDB" id="A0A484ID00"/>
<sequence length="38" mass="4308">MNEIYYKKSPILVTIAILSIVLSTNIMKSPKISNSRQI</sequence>
<reference evidence="1 2" key="1">
    <citation type="submission" date="2019-02" db="EMBL/GenBank/DDBJ databases">
        <authorList>
            <person name="Lehtovirta-Morley E L."/>
        </authorList>
    </citation>
    <scope>NUCLEOTIDE SEQUENCE [LARGE SCALE GENOMIC DNA]</scope>
    <source>
        <strain evidence="1">NFRAN1</strain>
    </source>
</reference>
<keyword evidence="2" id="KW-1185">Reference proteome</keyword>
<protein>
    <submittedName>
        <fullName evidence="1">Uncharacterized protein</fullName>
    </submittedName>
</protein>
<dbReference type="Proteomes" id="UP000294299">
    <property type="component" value="Chromosome NFRAN"/>
</dbReference>